<feature type="transmembrane region" description="Helical" evidence="1">
    <location>
        <begin position="62"/>
        <end position="85"/>
    </location>
</feature>
<protein>
    <recommendedName>
        <fullName evidence="4">DUF3341 domain-containing protein</fullName>
    </recommendedName>
</protein>
<accession>A0A916S291</accession>
<dbReference type="InterPro" id="IPR052948">
    <property type="entry name" value="Low_temp-induced_all0457"/>
</dbReference>
<evidence type="ECO:0000256" key="1">
    <source>
        <dbReference type="SAM" id="Phobius"/>
    </source>
</evidence>
<dbReference type="AlphaFoldDB" id="A0A916S291"/>
<keyword evidence="3" id="KW-1185">Reference proteome</keyword>
<dbReference type="RefSeq" id="WP_188760808.1">
    <property type="nucleotide sequence ID" value="NZ_BMJB01000005.1"/>
</dbReference>
<dbReference type="EMBL" id="BMJB01000005">
    <property type="protein sequence ID" value="GGA80548.1"/>
    <property type="molecule type" value="Genomic_DNA"/>
</dbReference>
<dbReference type="PANTHER" id="PTHR36109">
    <property type="entry name" value="MEMBRANE PROTEIN-RELATED"/>
    <property type="match status" value="1"/>
</dbReference>
<name>A0A916S291_9BACT</name>
<organism evidence="2 3">
    <name type="scientific">Edaphobacter acidisoli</name>
    <dbReference type="NCBI Taxonomy" id="2040573"/>
    <lineage>
        <taxon>Bacteria</taxon>
        <taxon>Pseudomonadati</taxon>
        <taxon>Acidobacteriota</taxon>
        <taxon>Terriglobia</taxon>
        <taxon>Terriglobales</taxon>
        <taxon>Acidobacteriaceae</taxon>
        <taxon>Edaphobacter</taxon>
    </lineage>
</organism>
<reference evidence="2" key="2">
    <citation type="submission" date="2020-09" db="EMBL/GenBank/DDBJ databases">
        <authorList>
            <person name="Sun Q."/>
            <person name="Zhou Y."/>
        </authorList>
    </citation>
    <scope>NUCLEOTIDE SEQUENCE</scope>
    <source>
        <strain evidence="2">CGMCC 1.15447</strain>
    </source>
</reference>
<proteinExistence type="predicted"/>
<evidence type="ECO:0000313" key="2">
    <source>
        <dbReference type="EMBL" id="GGA80548.1"/>
    </source>
</evidence>
<keyword evidence="1" id="KW-0812">Transmembrane</keyword>
<gene>
    <name evidence="2" type="ORF">GCM10011507_34710</name>
</gene>
<dbReference type="Proteomes" id="UP000648801">
    <property type="component" value="Unassembled WGS sequence"/>
</dbReference>
<reference evidence="2" key="1">
    <citation type="journal article" date="2014" name="Int. J. Syst. Evol. Microbiol.">
        <title>Complete genome sequence of Corynebacterium casei LMG S-19264T (=DSM 44701T), isolated from a smear-ripened cheese.</title>
        <authorList>
            <consortium name="US DOE Joint Genome Institute (JGI-PGF)"/>
            <person name="Walter F."/>
            <person name="Albersmeier A."/>
            <person name="Kalinowski J."/>
            <person name="Ruckert C."/>
        </authorList>
    </citation>
    <scope>NUCLEOTIDE SEQUENCE</scope>
    <source>
        <strain evidence="2">CGMCC 1.15447</strain>
    </source>
</reference>
<evidence type="ECO:0000313" key="3">
    <source>
        <dbReference type="Proteomes" id="UP000648801"/>
    </source>
</evidence>
<comment type="caution">
    <text evidence="2">The sequence shown here is derived from an EMBL/GenBank/DDBJ whole genome shotgun (WGS) entry which is preliminary data.</text>
</comment>
<dbReference type="PANTHER" id="PTHR36109:SF2">
    <property type="entry name" value="MEMBRANE PROTEIN"/>
    <property type="match status" value="1"/>
</dbReference>
<feature type="transmembrane region" description="Helical" evidence="1">
    <location>
        <begin position="97"/>
        <end position="120"/>
    </location>
</feature>
<sequence>MTSKNVAVFGIYKTPGTAEAAVDYLLSKGFSDSAISVLLPDDESTRAFAHEKNTKAPEGTTTGVTAGGIVGGTLGLLVGIGVIAIPGVGPLIVAGPIIAALAGLGAGGAVGGIVGALVGLGIPEYEAKRYEGAVKDGGILLSVHCDVSEQVDLAKAALKDTGAHDIAVASESDAVDTSGGRATFGHISER</sequence>
<keyword evidence="1" id="KW-0472">Membrane</keyword>
<keyword evidence="1" id="KW-1133">Transmembrane helix</keyword>
<evidence type="ECO:0008006" key="4">
    <source>
        <dbReference type="Google" id="ProtNLM"/>
    </source>
</evidence>